<sequence length="47" mass="5462">MNNDRNNYMITAGDLEIERESMEVSLDMDKDERAVTINTPYLSIFCC</sequence>
<dbReference type="Proteomes" id="UP000095003">
    <property type="component" value="Unassembled WGS sequence"/>
</dbReference>
<proteinExistence type="predicted"/>
<gene>
    <name evidence="1" type="ORF">BEH84_04985</name>
</gene>
<reference evidence="1 2" key="1">
    <citation type="submission" date="2016-07" db="EMBL/GenBank/DDBJ databases">
        <title>Characterization of isolates of Eisenbergiella tayi derived from blood cultures, using whole genome sequencing.</title>
        <authorList>
            <person name="Burdz T."/>
            <person name="Wiebe D."/>
            <person name="Huynh C."/>
            <person name="Bernard K."/>
        </authorList>
    </citation>
    <scope>NUCLEOTIDE SEQUENCE [LARGE SCALE GENOMIC DNA]</scope>
    <source>
        <strain evidence="1 2">NML 120489</strain>
    </source>
</reference>
<accession>A0A1E3AKF3</accession>
<organism evidence="1 2">
    <name type="scientific">Eisenbergiella tayi</name>
    <dbReference type="NCBI Taxonomy" id="1432052"/>
    <lineage>
        <taxon>Bacteria</taxon>
        <taxon>Bacillati</taxon>
        <taxon>Bacillota</taxon>
        <taxon>Clostridia</taxon>
        <taxon>Lachnospirales</taxon>
        <taxon>Lachnospiraceae</taxon>
        <taxon>Eisenbergiella</taxon>
    </lineage>
</organism>
<protein>
    <submittedName>
        <fullName evidence="1">Uncharacterized protein</fullName>
    </submittedName>
</protein>
<name>A0A1E3AKF3_9FIRM</name>
<dbReference type="RefSeq" id="WP_009254744.1">
    <property type="nucleotide sequence ID" value="NZ_CABMHK010000018.1"/>
</dbReference>
<comment type="caution">
    <text evidence="1">The sequence shown here is derived from an EMBL/GenBank/DDBJ whole genome shotgun (WGS) entry which is preliminary data.</text>
</comment>
<evidence type="ECO:0000313" key="1">
    <source>
        <dbReference type="EMBL" id="ODM09235.1"/>
    </source>
</evidence>
<dbReference type="AlphaFoldDB" id="A0A1E3AKF3"/>
<evidence type="ECO:0000313" key="2">
    <source>
        <dbReference type="Proteomes" id="UP000095003"/>
    </source>
</evidence>
<dbReference type="EMBL" id="MCGI01000005">
    <property type="protein sequence ID" value="ODM09235.1"/>
    <property type="molecule type" value="Genomic_DNA"/>
</dbReference>